<dbReference type="Pfam" id="PF13091">
    <property type="entry name" value="PLDc_2"/>
    <property type="match status" value="1"/>
</dbReference>
<dbReference type="CDD" id="cd09159">
    <property type="entry name" value="PLDc_ybhO_like_2"/>
    <property type="match status" value="1"/>
</dbReference>
<evidence type="ECO:0000259" key="1">
    <source>
        <dbReference type="PROSITE" id="PS50035"/>
    </source>
</evidence>
<feature type="domain" description="PLD phosphodiesterase" evidence="1">
    <location>
        <begin position="319"/>
        <end position="346"/>
    </location>
</feature>
<dbReference type="InterPro" id="IPR001736">
    <property type="entry name" value="PLipase_D/transphosphatidylase"/>
</dbReference>
<protein>
    <submittedName>
        <fullName evidence="2">Phospholipase D-like domain-containing protein</fullName>
    </submittedName>
</protein>
<keyword evidence="3" id="KW-1185">Reference proteome</keyword>
<dbReference type="EMBL" id="JAPNKA010000001">
    <property type="protein sequence ID" value="MCY1076209.1"/>
    <property type="molecule type" value="Genomic_DNA"/>
</dbReference>
<dbReference type="PANTHER" id="PTHR21248:SF22">
    <property type="entry name" value="PHOSPHOLIPASE D"/>
    <property type="match status" value="1"/>
</dbReference>
<dbReference type="SUPFAM" id="SSF56024">
    <property type="entry name" value="Phospholipase D/nuclease"/>
    <property type="match status" value="2"/>
</dbReference>
<dbReference type="RefSeq" id="WP_267542357.1">
    <property type="nucleotide sequence ID" value="NZ_JAPNKA010000001.1"/>
</dbReference>
<sequence>MNRFPRILLACLLGTACIHRDYPQALRVHEDLPGSGPEFSLALYQSVGVGLRSGHLVVLVQDARILETFEEEIRQARESIHLLISRWQPGEPSERLLRALAERQPGVVCRLLVDPIQSPGFEDTVGPRLVQAGCDVRSFRPFVGAVVVFDDERLEARNHRQLVIRDGRSGLTGGTGVGPAWRDTHVHVEGPAVRQLQQAFARDWLEAGGGLLPESAFPTLEPRGEARAGFIASTGSPSLSHSERMVQVLMAAARRRLWLTNACFVPTAATMDTLIRKARAGVDVRILVPGDEATAGVLAAQRSTYERLLESGVRLWEYRSAPLHARTLVVDEQLAAVGSNNLEPNASALLEEGALVVEDAPLATALADSFERDLSHAVEVRRDEWRERGWLDRFGSPLPASAAGCR</sequence>
<reference evidence="2 3" key="1">
    <citation type="submission" date="2022-11" db="EMBL/GenBank/DDBJ databases">
        <title>Minimal conservation of predation-associated metabolite biosynthetic gene clusters underscores biosynthetic potential of Myxococcota including descriptions for ten novel species: Archangium lansinium sp. nov., Myxococcus landrumus sp. nov., Nannocystis bai.</title>
        <authorList>
            <person name="Ahearne A."/>
            <person name="Stevens C."/>
            <person name="Phillips K."/>
        </authorList>
    </citation>
    <scope>NUCLEOTIDE SEQUENCE [LARGE SCALE GENOMIC DNA]</scope>
    <source>
        <strain evidence="2 3">MIWBW</strain>
    </source>
</reference>
<dbReference type="Proteomes" id="UP001207654">
    <property type="component" value="Unassembled WGS sequence"/>
</dbReference>
<dbReference type="CDD" id="cd09110">
    <property type="entry name" value="PLDc_CLS_1"/>
    <property type="match status" value="1"/>
</dbReference>
<organism evidence="2 3">
    <name type="scientific">Archangium lansingense</name>
    <dbReference type="NCBI Taxonomy" id="2995310"/>
    <lineage>
        <taxon>Bacteria</taxon>
        <taxon>Pseudomonadati</taxon>
        <taxon>Myxococcota</taxon>
        <taxon>Myxococcia</taxon>
        <taxon>Myxococcales</taxon>
        <taxon>Cystobacterineae</taxon>
        <taxon>Archangiaceae</taxon>
        <taxon>Archangium</taxon>
    </lineage>
</organism>
<name>A0ABT4A5B7_9BACT</name>
<accession>A0ABT4A5B7</accession>
<comment type="caution">
    <text evidence="2">The sequence shown here is derived from an EMBL/GenBank/DDBJ whole genome shotgun (WGS) entry which is preliminary data.</text>
</comment>
<proteinExistence type="predicted"/>
<dbReference type="InterPro" id="IPR025202">
    <property type="entry name" value="PLD-like_dom"/>
</dbReference>
<evidence type="ECO:0000313" key="3">
    <source>
        <dbReference type="Proteomes" id="UP001207654"/>
    </source>
</evidence>
<dbReference type="PROSITE" id="PS51257">
    <property type="entry name" value="PROKAR_LIPOPROTEIN"/>
    <property type="match status" value="1"/>
</dbReference>
<evidence type="ECO:0000313" key="2">
    <source>
        <dbReference type="EMBL" id="MCY1076209.1"/>
    </source>
</evidence>
<dbReference type="PROSITE" id="PS50035">
    <property type="entry name" value="PLD"/>
    <property type="match status" value="1"/>
</dbReference>
<dbReference type="PANTHER" id="PTHR21248">
    <property type="entry name" value="CARDIOLIPIN SYNTHASE"/>
    <property type="match status" value="1"/>
</dbReference>
<dbReference type="Gene3D" id="3.30.870.10">
    <property type="entry name" value="Endonuclease Chain A"/>
    <property type="match status" value="2"/>
</dbReference>
<gene>
    <name evidence="2" type="ORF">OV287_17165</name>
</gene>